<dbReference type="InterPro" id="IPR006456">
    <property type="entry name" value="ZF_HD_homeobox_Cys/His_dimer"/>
</dbReference>
<evidence type="ECO:0000256" key="7">
    <source>
        <dbReference type="ARBA" id="ARBA00023155"/>
    </source>
</evidence>
<dbReference type="Proteomes" id="UP000507222">
    <property type="component" value="Unassembled WGS sequence"/>
</dbReference>
<dbReference type="GO" id="GO:0008270">
    <property type="term" value="F:zinc ion binding"/>
    <property type="evidence" value="ECO:0007669"/>
    <property type="project" value="UniProtKB-KW"/>
</dbReference>
<evidence type="ECO:0000313" key="12">
    <source>
        <dbReference type="EMBL" id="CAB4275032.1"/>
    </source>
</evidence>
<keyword evidence="2" id="KW-0479">Metal-binding</keyword>
<dbReference type="EMBL" id="CAEKDK010000003">
    <property type="protein sequence ID" value="CAB4275032.1"/>
    <property type="molecule type" value="Genomic_DNA"/>
</dbReference>
<dbReference type="Pfam" id="PF04770">
    <property type="entry name" value="ZF-HD_dimer"/>
    <property type="match status" value="1"/>
</dbReference>
<feature type="compositionally biased region" description="Polar residues" evidence="10">
    <location>
        <begin position="331"/>
        <end position="340"/>
    </location>
</feature>
<comment type="subcellular location">
    <subcellularLocation>
        <location evidence="1">Nucleus</location>
    </subcellularLocation>
</comment>
<feature type="region of interest" description="Disordered" evidence="10">
    <location>
        <begin position="189"/>
        <end position="211"/>
    </location>
</feature>
<reference evidence="15" key="1">
    <citation type="journal article" date="2020" name="Genome Biol.">
        <title>Gamete binning: chromosome-level and haplotype-resolved genome assembly enabled by high-throughput single-cell sequencing of gamete genomes.</title>
        <authorList>
            <person name="Campoy J.A."/>
            <person name="Sun H."/>
            <person name="Goel M."/>
            <person name="Jiao W.-B."/>
            <person name="Folz-Donahue K."/>
            <person name="Wang N."/>
            <person name="Rubio M."/>
            <person name="Liu C."/>
            <person name="Kukat C."/>
            <person name="Ruiz D."/>
            <person name="Huettel B."/>
            <person name="Schneeberger K."/>
        </authorList>
    </citation>
    <scope>NUCLEOTIDE SEQUENCE [LARGE SCALE GENOMIC DNA]</scope>
    <source>
        <strain evidence="15">cv. Rojo Pasion</strain>
    </source>
</reference>
<feature type="region of interest" description="Disordered" evidence="10">
    <location>
        <begin position="1"/>
        <end position="58"/>
    </location>
</feature>
<evidence type="ECO:0000256" key="2">
    <source>
        <dbReference type="ARBA" id="ARBA00022723"/>
    </source>
</evidence>
<feature type="domain" description="ZF-HD dimerization-type" evidence="11">
    <location>
        <begin position="71"/>
        <end position="122"/>
    </location>
</feature>
<dbReference type="PANTHER" id="PTHR31948:SF72">
    <property type="entry name" value="ZINC-FINGER HOMEODOMAIN PROTEIN 10"/>
    <property type="match status" value="1"/>
</dbReference>
<feature type="compositionally biased region" description="Low complexity" evidence="10">
    <location>
        <begin position="349"/>
        <end position="359"/>
    </location>
</feature>
<evidence type="ECO:0000256" key="10">
    <source>
        <dbReference type="SAM" id="MobiDB-lite"/>
    </source>
</evidence>
<evidence type="ECO:0000256" key="5">
    <source>
        <dbReference type="ARBA" id="ARBA00023015"/>
    </source>
</evidence>
<feature type="region of interest" description="Disordered" evidence="10">
    <location>
        <begin position="296"/>
        <end position="359"/>
    </location>
</feature>
<dbReference type="EMBL" id="CAEKKB010000003">
    <property type="protein sequence ID" value="CAB4305415.1"/>
    <property type="molecule type" value="Genomic_DNA"/>
</dbReference>
<dbReference type="FunFam" id="1.10.10.60:FF:000257">
    <property type="entry name" value="Zinc-finger homeodomain protein 2"/>
    <property type="match status" value="1"/>
</dbReference>
<gene>
    <name evidence="12" type="ORF">CURHAP_LOCUS23811</name>
    <name evidence="13" type="ORF">ORAREDHAP_LOCUS23428</name>
</gene>
<dbReference type="Gene3D" id="1.10.10.60">
    <property type="entry name" value="Homeodomain-like"/>
    <property type="match status" value="1"/>
</dbReference>
<keyword evidence="5" id="KW-0805">Transcription regulation</keyword>
<dbReference type="InterPro" id="IPR009057">
    <property type="entry name" value="Homeodomain-like_sf"/>
</dbReference>
<dbReference type="SUPFAM" id="SSF46689">
    <property type="entry name" value="Homeodomain-like"/>
    <property type="match status" value="1"/>
</dbReference>
<evidence type="ECO:0000256" key="8">
    <source>
        <dbReference type="ARBA" id="ARBA00023163"/>
    </source>
</evidence>
<dbReference type="GO" id="GO:0000976">
    <property type="term" value="F:transcription cis-regulatory region binding"/>
    <property type="evidence" value="ECO:0007669"/>
    <property type="project" value="TreeGrafter"/>
</dbReference>
<evidence type="ECO:0000256" key="6">
    <source>
        <dbReference type="ARBA" id="ARBA00023125"/>
    </source>
</evidence>
<keyword evidence="8" id="KW-0804">Transcription</keyword>
<keyword evidence="4" id="KW-0862">Zinc</keyword>
<dbReference type="OrthoDB" id="1929626at2759"/>
<protein>
    <recommendedName>
        <fullName evidence="11">ZF-HD dimerization-type domain-containing protein</fullName>
    </recommendedName>
</protein>
<keyword evidence="7" id="KW-0371">Homeobox</keyword>
<evidence type="ECO:0000256" key="4">
    <source>
        <dbReference type="ARBA" id="ARBA00022833"/>
    </source>
</evidence>
<feature type="compositionally biased region" description="Acidic residues" evidence="10">
    <location>
        <begin position="315"/>
        <end position="327"/>
    </location>
</feature>
<sequence length="359" mass="39036">MDITPSITTTTNNTTSTKSPEADSETPTRIQPAKPLSFSNGVLKRHNPHPHPHHHHLHHHNIPITPVIVTYKECLKNHAATLGGHALDGCGEFMPSPTAIPTDPTSLKCAACGCHRNFHRRDPEDPMPPSTAAATTHVIEYQPHHRHHPPPPTHGGNRSPNSASPPPISSSYYPSAPHMLLALSTAHENALGGPNNHHSPQPPIVSPSPNARKRFRTKFSQEQKDKMYQFAERVGWKMQKRDEEIVQEFCNEINVDKGVLKVWMHNNKNTFAKRDVINGSGGGLSGGVSRPNILLEQAHNNGNGNGNGNGNNNNVDDENDEHNDDDNNNNSDMQNLNHYQGTDGGAAGHAGTNGSSSSS</sequence>
<evidence type="ECO:0000256" key="3">
    <source>
        <dbReference type="ARBA" id="ARBA00022771"/>
    </source>
</evidence>
<evidence type="ECO:0000313" key="13">
    <source>
        <dbReference type="EMBL" id="CAB4305415.1"/>
    </source>
</evidence>
<dbReference type="InterPro" id="IPR006455">
    <property type="entry name" value="Homeodomain_ZF_HD"/>
</dbReference>
<keyword evidence="9" id="KW-0539">Nucleus</keyword>
<dbReference type="PROSITE" id="PS51523">
    <property type="entry name" value="ZF_HD_DIMER"/>
    <property type="match status" value="1"/>
</dbReference>
<dbReference type="PANTHER" id="PTHR31948">
    <property type="entry name" value="ZINC-FINGER HOMEODOMAIN PROTEIN 2"/>
    <property type="match status" value="1"/>
</dbReference>
<dbReference type="GO" id="GO:0005634">
    <property type="term" value="C:nucleus"/>
    <property type="evidence" value="ECO:0007669"/>
    <property type="project" value="UniProtKB-SubCell"/>
</dbReference>
<dbReference type="NCBIfam" id="TIGR01566">
    <property type="entry name" value="ZF_HD_prot_N"/>
    <property type="match status" value="1"/>
</dbReference>
<keyword evidence="15" id="KW-1185">Reference proteome</keyword>
<reference evidence="13 14" key="2">
    <citation type="submission" date="2020-05" db="EMBL/GenBank/DDBJ databases">
        <authorList>
            <person name="Campoy J."/>
            <person name="Schneeberger K."/>
            <person name="Spophaly S."/>
        </authorList>
    </citation>
    <scope>NUCLEOTIDE SEQUENCE [LARGE SCALE GENOMIC DNA]</scope>
    <source>
        <strain evidence="13">PruArmRojPasFocal</strain>
    </source>
</reference>
<organism evidence="13 15">
    <name type="scientific">Prunus armeniaca</name>
    <name type="common">Apricot</name>
    <name type="synonym">Armeniaca vulgaris</name>
    <dbReference type="NCBI Taxonomy" id="36596"/>
    <lineage>
        <taxon>Eukaryota</taxon>
        <taxon>Viridiplantae</taxon>
        <taxon>Streptophyta</taxon>
        <taxon>Embryophyta</taxon>
        <taxon>Tracheophyta</taxon>
        <taxon>Spermatophyta</taxon>
        <taxon>Magnoliopsida</taxon>
        <taxon>eudicotyledons</taxon>
        <taxon>Gunneridae</taxon>
        <taxon>Pentapetalae</taxon>
        <taxon>rosids</taxon>
        <taxon>fabids</taxon>
        <taxon>Rosales</taxon>
        <taxon>Rosaceae</taxon>
        <taxon>Amygdaloideae</taxon>
        <taxon>Amygdaleae</taxon>
        <taxon>Prunus</taxon>
    </lineage>
</organism>
<dbReference type="NCBIfam" id="TIGR01565">
    <property type="entry name" value="homeo_ZF_HD"/>
    <property type="match status" value="1"/>
</dbReference>
<accession>A0A6J5WZS3</accession>
<evidence type="ECO:0000313" key="14">
    <source>
        <dbReference type="Proteomes" id="UP000507222"/>
    </source>
</evidence>
<evidence type="ECO:0000313" key="15">
    <source>
        <dbReference type="Proteomes" id="UP000507245"/>
    </source>
</evidence>
<evidence type="ECO:0000256" key="9">
    <source>
        <dbReference type="ARBA" id="ARBA00023242"/>
    </source>
</evidence>
<feature type="region of interest" description="Disordered" evidence="10">
    <location>
        <begin position="143"/>
        <end position="171"/>
    </location>
</feature>
<evidence type="ECO:0000256" key="1">
    <source>
        <dbReference type="ARBA" id="ARBA00004123"/>
    </source>
</evidence>
<proteinExistence type="predicted"/>
<feature type="compositionally biased region" description="Basic residues" evidence="10">
    <location>
        <begin position="43"/>
        <end position="58"/>
    </location>
</feature>
<dbReference type="AlphaFoldDB" id="A0A6J5WZS3"/>
<dbReference type="GO" id="GO:0050793">
    <property type="term" value="P:regulation of developmental process"/>
    <property type="evidence" value="ECO:0007669"/>
    <property type="project" value="TreeGrafter"/>
</dbReference>
<dbReference type="Proteomes" id="UP000507245">
    <property type="component" value="Unassembled WGS sequence"/>
</dbReference>
<dbReference type="GO" id="GO:0003700">
    <property type="term" value="F:DNA-binding transcription factor activity"/>
    <property type="evidence" value="ECO:0007669"/>
    <property type="project" value="TreeGrafter"/>
</dbReference>
<evidence type="ECO:0000259" key="11">
    <source>
        <dbReference type="PROSITE" id="PS51523"/>
    </source>
</evidence>
<feature type="compositionally biased region" description="Low complexity" evidence="10">
    <location>
        <begin position="1"/>
        <end position="17"/>
    </location>
</feature>
<keyword evidence="6" id="KW-0238">DNA-binding</keyword>
<keyword evidence="3" id="KW-0863">Zinc-finger</keyword>
<name>A0A6J5WZS3_PRUAR</name>